<dbReference type="GeneID" id="89496395"/>
<evidence type="ECO:0000256" key="2">
    <source>
        <dbReference type="ARBA" id="ARBA00006694"/>
    </source>
</evidence>
<name>A0A809SK31_9BACT</name>
<evidence type="ECO:0000256" key="4">
    <source>
        <dbReference type="ARBA" id="ARBA00022989"/>
    </source>
</evidence>
<protein>
    <submittedName>
        <fullName evidence="7">Membrane protein</fullName>
    </submittedName>
</protein>
<evidence type="ECO:0000256" key="3">
    <source>
        <dbReference type="ARBA" id="ARBA00022692"/>
    </source>
</evidence>
<proteinExistence type="inferred from homology"/>
<sequence>MVEMQTLSFVLMIIFVCLGVAIAAGLVTFFVTKRLFEKQIKENPPITEKAIRVMFNQMGRKASEKQIRQIMQSMQNADKK</sequence>
<evidence type="ECO:0000256" key="1">
    <source>
        <dbReference type="ARBA" id="ARBA00004167"/>
    </source>
</evidence>
<dbReference type="Pfam" id="PF03672">
    <property type="entry name" value="UPF0154"/>
    <property type="match status" value="1"/>
</dbReference>
<dbReference type="GO" id="GO:0016020">
    <property type="term" value="C:membrane"/>
    <property type="evidence" value="ECO:0007669"/>
    <property type="project" value="UniProtKB-SubCell"/>
</dbReference>
<dbReference type="Proteomes" id="UP000464317">
    <property type="component" value="Chromosome"/>
</dbReference>
<dbReference type="InterPro" id="IPR005359">
    <property type="entry name" value="UPF0154"/>
</dbReference>
<organism evidence="7 8">
    <name type="scientific">Mycoplasmopsis felis</name>
    <dbReference type="NCBI Taxonomy" id="33923"/>
    <lineage>
        <taxon>Bacteria</taxon>
        <taxon>Bacillati</taxon>
        <taxon>Mycoplasmatota</taxon>
        <taxon>Mycoplasmoidales</taxon>
        <taxon>Metamycoplasmataceae</taxon>
        <taxon>Mycoplasmopsis</taxon>
    </lineage>
</organism>
<gene>
    <name evidence="7" type="ORF">JPM2_2190</name>
</gene>
<dbReference type="RefSeq" id="WP_161553029.1">
    <property type="nucleotide sequence ID" value="NZ_AP022325.1"/>
</dbReference>
<dbReference type="KEGG" id="mfel:JPM2_2190"/>
<accession>A0A809SK31</accession>
<comment type="similarity">
    <text evidence="2">Belongs to the UPF0154 family.</text>
</comment>
<keyword evidence="5 6" id="KW-0472">Membrane</keyword>
<evidence type="ECO:0000313" key="7">
    <source>
        <dbReference type="EMBL" id="BBU47526.1"/>
    </source>
</evidence>
<evidence type="ECO:0000256" key="5">
    <source>
        <dbReference type="ARBA" id="ARBA00023136"/>
    </source>
</evidence>
<keyword evidence="8" id="KW-1185">Reference proteome</keyword>
<keyword evidence="4 6" id="KW-1133">Transmembrane helix</keyword>
<keyword evidence="3 6" id="KW-0812">Transmembrane</keyword>
<dbReference type="EMBL" id="AP022325">
    <property type="protein sequence ID" value="BBU47526.1"/>
    <property type="molecule type" value="Genomic_DNA"/>
</dbReference>
<evidence type="ECO:0000313" key="8">
    <source>
        <dbReference type="Proteomes" id="UP000464317"/>
    </source>
</evidence>
<feature type="transmembrane region" description="Helical" evidence="6">
    <location>
        <begin position="6"/>
        <end position="31"/>
    </location>
</feature>
<dbReference type="AlphaFoldDB" id="A0A809SK31"/>
<evidence type="ECO:0000256" key="6">
    <source>
        <dbReference type="SAM" id="Phobius"/>
    </source>
</evidence>
<comment type="subcellular location">
    <subcellularLocation>
        <location evidence="1">Membrane</location>
        <topology evidence="1">Single-pass membrane protein</topology>
    </subcellularLocation>
</comment>
<reference evidence="7 8" key="1">
    <citation type="submission" date="2020-01" db="EMBL/GenBank/DDBJ databases">
        <title>Complete genome sequence of Mycoplasma felis strain Myco-2.</title>
        <authorList>
            <person name="Kinoshita Y."/>
            <person name="Niwa H."/>
            <person name="Uchida-Fujii E."/>
            <person name="Nukada T."/>
        </authorList>
    </citation>
    <scope>NUCLEOTIDE SEQUENCE [LARGE SCALE GENOMIC DNA]</scope>
    <source>
        <strain evidence="7 8">Myco-2</strain>
    </source>
</reference>